<dbReference type="Pfam" id="PF01926">
    <property type="entry name" value="MMR_HSR1"/>
    <property type="match status" value="1"/>
</dbReference>
<evidence type="ECO:0000313" key="2">
    <source>
        <dbReference type="EMBL" id="KAF9441410.1"/>
    </source>
</evidence>
<dbReference type="InterPro" id="IPR025662">
    <property type="entry name" value="Sigma_54_int_dom_ATP-bd_1"/>
</dbReference>
<dbReference type="Proteomes" id="UP000807342">
    <property type="component" value="Unassembled WGS sequence"/>
</dbReference>
<dbReference type="GO" id="GO:0005737">
    <property type="term" value="C:cytoplasm"/>
    <property type="evidence" value="ECO:0007669"/>
    <property type="project" value="TreeGrafter"/>
</dbReference>
<reference evidence="2" key="1">
    <citation type="submission" date="2020-11" db="EMBL/GenBank/DDBJ databases">
        <authorList>
            <consortium name="DOE Joint Genome Institute"/>
            <person name="Ahrendt S."/>
            <person name="Riley R."/>
            <person name="Andreopoulos W."/>
            <person name="Labutti K."/>
            <person name="Pangilinan J."/>
            <person name="Ruiz-Duenas F.J."/>
            <person name="Barrasa J.M."/>
            <person name="Sanchez-Garcia M."/>
            <person name="Camarero S."/>
            <person name="Miyauchi S."/>
            <person name="Serrano A."/>
            <person name="Linde D."/>
            <person name="Babiker R."/>
            <person name="Drula E."/>
            <person name="Ayuso-Fernandez I."/>
            <person name="Pacheco R."/>
            <person name="Padilla G."/>
            <person name="Ferreira P."/>
            <person name="Barriuso J."/>
            <person name="Kellner H."/>
            <person name="Castanera R."/>
            <person name="Alfaro M."/>
            <person name="Ramirez L."/>
            <person name="Pisabarro A.G."/>
            <person name="Kuo A."/>
            <person name="Tritt A."/>
            <person name="Lipzen A."/>
            <person name="He G."/>
            <person name="Yan M."/>
            <person name="Ng V."/>
            <person name="Cullen D."/>
            <person name="Martin F."/>
            <person name="Rosso M.-N."/>
            <person name="Henrissat B."/>
            <person name="Hibbett D."/>
            <person name="Martinez A.T."/>
            <person name="Grigoriev I.V."/>
        </authorList>
    </citation>
    <scope>NUCLEOTIDE SEQUENCE</scope>
    <source>
        <strain evidence="2">MF-IS2</strain>
    </source>
</reference>
<dbReference type="OrthoDB" id="8954335at2759"/>
<sequence length="331" mass="37067">MAEPTGGSCDAPGQHTPHADQSLSAIHQDISESLVASDHRDDTPNIILFGETGVGKSSVVNMLSEKDVAVVSNDVTGCTFGSVDYGININGGEYVLWDTAGLNEDEAGSVPGDQALRNLRDLVWKLKEGVSLLVYCIRGTRYRDILKVNYDLFTDIICQGKVPVVVVVTGLENEERMDDWWKDNEAGLSNHGVNFKDHACVTTTRGKKSKDGMYLFQREYDSSKDAVKRLISTNCLQPPIWIANSDLQWIERISERIERYYDAYNSRSPQERGTGPNLHPIVYLIMVALRLWARIRSTWTRAKDSVHQWDPTGWLSNDTSEDIYTTFSAKS</sequence>
<dbReference type="PANTHER" id="PTHR42714">
    <property type="entry name" value="TRNA MODIFICATION GTPASE GTPBP3"/>
    <property type="match status" value="1"/>
</dbReference>
<evidence type="ECO:0000259" key="1">
    <source>
        <dbReference type="Pfam" id="PF01926"/>
    </source>
</evidence>
<keyword evidence="3" id="KW-1185">Reference proteome</keyword>
<evidence type="ECO:0000313" key="3">
    <source>
        <dbReference type="Proteomes" id="UP000807342"/>
    </source>
</evidence>
<name>A0A9P5X150_9AGAR</name>
<organism evidence="2 3">
    <name type="scientific">Macrolepiota fuliginosa MF-IS2</name>
    <dbReference type="NCBI Taxonomy" id="1400762"/>
    <lineage>
        <taxon>Eukaryota</taxon>
        <taxon>Fungi</taxon>
        <taxon>Dikarya</taxon>
        <taxon>Basidiomycota</taxon>
        <taxon>Agaricomycotina</taxon>
        <taxon>Agaricomycetes</taxon>
        <taxon>Agaricomycetidae</taxon>
        <taxon>Agaricales</taxon>
        <taxon>Agaricineae</taxon>
        <taxon>Agaricaceae</taxon>
        <taxon>Macrolepiota</taxon>
    </lineage>
</organism>
<dbReference type="PANTHER" id="PTHR42714:SF2">
    <property type="entry name" value="TRNA MODIFICATION GTPASE GTPBP3, MITOCHONDRIAL"/>
    <property type="match status" value="1"/>
</dbReference>
<dbReference type="CDD" id="cd00882">
    <property type="entry name" value="Ras_like_GTPase"/>
    <property type="match status" value="1"/>
</dbReference>
<dbReference type="InterPro" id="IPR006073">
    <property type="entry name" value="GTP-bd"/>
</dbReference>
<dbReference type="AlphaFoldDB" id="A0A9P5X150"/>
<dbReference type="EMBL" id="MU151918">
    <property type="protein sequence ID" value="KAF9441410.1"/>
    <property type="molecule type" value="Genomic_DNA"/>
</dbReference>
<gene>
    <name evidence="2" type="ORF">P691DRAFT_791374</name>
</gene>
<dbReference type="GO" id="GO:0002098">
    <property type="term" value="P:tRNA wobble uridine modification"/>
    <property type="evidence" value="ECO:0007669"/>
    <property type="project" value="TreeGrafter"/>
</dbReference>
<dbReference type="GO" id="GO:0030488">
    <property type="term" value="P:tRNA methylation"/>
    <property type="evidence" value="ECO:0007669"/>
    <property type="project" value="TreeGrafter"/>
</dbReference>
<accession>A0A9P5X150</accession>
<dbReference type="PROSITE" id="PS00675">
    <property type="entry name" value="SIGMA54_INTERACT_1"/>
    <property type="match status" value="1"/>
</dbReference>
<dbReference type="SUPFAM" id="SSF52540">
    <property type="entry name" value="P-loop containing nucleoside triphosphate hydrolases"/>
    <property type="match status" value="1"/>
</dbReference>
<dbReference type="GO" id="GO:0005525">
    <property type="term" value="F:GTP binding"/>
    <property type="evidence" value="ECO:0007669"/>
    <property type="project" value="InterPro"/>
</dbReference>
<feature type="domain" description="G" evidence="1">
    <location>
        <begin position="46"/>
        <end position="139"/>
    </location>
</feature>
<dbReference type="Gene3D" id="3.40.50.300">
    <property type="entry name" value="P-loop containing nucleotide triphosphate hydrolases"/>
    <property type="match status" value="1"/>
</dbReference>
<comment type="caution">
    <text evidence="2">The sequence shown here is derived from an EMBL/GenBank/DDBJ whole genome shotgun (WGS) entry which is preliminary data.</text>
</comment>
<proteinExistence type="predicted"/>
<dbReference type="InterPro" id="IPR027417">
    <property type="entry name" value="P-loop_NTPase"/>
</dbReference>
<protein>
    <recommendedName>
        <fullName evidence="1">G domain-containing protein</fullName>
    </recommendedName>
</protein>